<dbReference type="UniPathway" id="UPA00053">
    <property type="reaction ID" value="UER00084"/>
</dbReference>
<keyword evidence="6 8" id="KW-0057">Aromatic amino acid biosynthesis</keyword>
<dbReference type="FunFam" id="3.20.20.70:FF:000005">
    <property type="entry name" value="Phospho-2-dehydro-3-deoxyheptonate aldolase"/>
    <property type="match status" value="1"/>
</dbReference>
<dbReference type="SUPFAM" id="SSF51569">
    <property type="entry name" value="Aldolase"/>
    <property type="match status" value="1"/>
</dbReference>
<keyword evidence="5 8" id="KW-0808">Transferase</keyword>
<gene>
    <name evidence="10" type="ORF">AXE65_11710</name>
</gene>
<dbReference type="EC" id="2.5.1.54" evidence="8"/>
<dbReference type="PANTHER" id="PTHR21225">
    <property type="entry name" value="PHOSPHO-2-DEHYDRO-3-DEOXYHEPTONATE ALDOLASE DAHP SYNTHETASE"/>
    <property type="match status" value="1"/>
</dbReference>
<name>A0A139SWI7_9GAMM</name>
<dbReference type="Gene3D" id="3.20.20.70">
    <property type="entry name" value="Aldolase class I"/>
    <property type="match status" value="1"/>
</dbReference>
<dbReference type="GO" id="GO:0008652">
    <property type="term" value="P:amino acid biosynthetic process"/>
    <property type="evidence" value="ECO:0007669"/>
    <property type="project" value="UniProtKB-KW"/>
</dbReference>
<evidence type="ECO:0000256" key="4">
    <source>
        <dbReference type="ARBA" id="ARBA00022605"/>
    </source>
</evidence>
<dbReference type="GO" id="GO:0005737">
    <property type="term" value="C:cytoplasm"/>
    <property type="evidence" value="ECO:0007669"/>
    <property type="project" value="TreeGrafter"/>
</dbReference>
<dbReference type="GO" id="GO:0009073">
    <property type="term" value="P:aromatic amino acid family biosynthetic process"/>
    <property type="evidence" value="ECO:0007669"/>
    <property type="project" value="UniProtKB-KW"/>
</dbReference>
<dbReference type="RefSeq" id="WP_068388303.1">
    <property type="nucleotide sequence ID" value="NZ_LSZO01000066.1"/>
</dbReference>
<evidence type="ECO:0000256" key="8">
    <source>
        <dbReference type="PIRNR" id="PIRNR001361"/>
    </source>
</evidence>
<evidence type="ECO:0000256" key="2">
    <source>
        <dbReference type="ARBA" id="ARBA00004688"/>
    </source>
</evidence>
<dbReference type="InterPro" id="IPR013785">
    <property type="entry name" value="Aldolase_TIM"/>
</dbReference>
<comment type="catalytic activity">
    <reaction evidence="7 8">
        <text>D-erythrose 4-phosphate + phosphoenolpyruvate + H2O = 7-phospho-2-dehydro-3-deoxy-D-arabino-heptonate + phosphate</text>
        <dbReference type="Rhea" id="RHEA:14717"/>
        <dbReference type="ChEBI" id="CHEBI:15377"/>
        <dbReference type="ChEBI" id="CHEBI:16897"/>
        <dbReference type="ChEBI" id="CHEBI:43474"/>
        <dbReference type="ChEBI" id="CHEBI:58394"/>
        <dbReference type="ChEBI" id="CHEBI:58702"/>
        <dbReference type="EC" id="2.5.1.54"/>
    </reaction>
</comment>
<dbReference type="InterPro" id="IPR006218">
    <property type="entry name" value="DAHP1/KDSA"/>
</dbReference>
<dbReference type="PANTHER" id="PTHR21225:SF10">
    <property type="entry name" value="PHOSPHO-2-DEHYDRO-3-DEOXYHEPTONATE ALDOLASE, TYR-SENSITIVE"/>
    <property type="match status" value="1"/>
</dbReference>
<evidence type="ECO:0000259" key="9">
    <source>
        <dbReference type="Pfam" id="PF00793"/>
    </source>
</evidence>
<organism evidence="10 11">
    <name type="scientific">Ventosimonas gracilis</name>
    <dbReference type="NCBI Taxonomy" id="1680762"/>
    <lineage>
        <taxon>Bacteria</taxon>
        <taxon>Pseudomonadati</taxon>
        <taxon>Pseudomonadota</taxon>
        <taxon>Gammaproteobacteria</taxon>
        <taxon>Pseudomonadales</taxon>
        <taxon>Ventosimonadaceae</taxon>
        <taxon>Ventosimonas</taxon>
    </lineage>
</organism>
<evidence type="ECO:0000256" key="6">
    <source>
        <dbReference type="ARBA" id="ARBA00023141"/>
    </source>
</evidence>
<dbReference type="Proteomes" id="UP000072660">
    <property type="component" value="Unassembled WGS sequence"/>
</dbReference>
<reference evidence="10 11" key="1">
    <citation type="submission" date="2016-02" db="EMBL/GenBank/DDBJ databases">
        <authorList>
            <person name="Wen L."/>
            <person name="He K."/>
            <person name="Yang H."/>
        </authorList>
    </citation>
    <scope>NUCLEOTIDE SEQUENCE [LARGE SCALE GENOMIC DNA]</scope>
    <source>
        <strain evidence="10 11">CV58</strain>
    </source>
</reference>
<evidence type="ECO:0000256" key="1">
    <source>
        <dbReference type="ARBA" id="ARBA00003726"/>
    </source>
</evidence>
<dbReference type="InterPro" id="IPR006219">
    <property type="entry name" value="DAHP_synth_1"/>
</dbReference>
<dbReference type="NCBIfam" id="NF009395">
    <property type="entry name" value="PRK12755.1"/>
    <property type="match status" value="1"/>
</dbReference>
<evidence type="ECO:0000256" key="7">
    <source>
        <dbReference type="ARBA" id="ARBA00047508"/>
    </source>
</evidence>
<comment type="function">
    <text evidence="1 8">Stereospecific condensation of phosphoenolpyruvate (PEP) and D-erythrose-4-phosphate (E4P) giving rise to 3-deoxy-D-arabino-heptulosonate-7-phosphate (DAHP).</text>
</comment>
<keyword evidence="4 8" id="KW-0028">Amino-acid biosynthesis</keyword>
<proteinExistence type="inferred from homology"/>
<comment type="caution">
    <text evidence="10">The sequence shown here is derived from an EMBL/GenBank/DDBJ whole genome shotgun (WGS) entry which is preliminary data.</text>
</comment>
<dbReference type="GO" id="GO:0042802">
    <property type="term" value="F:identical protein binding"/>
    <property type="evidence" value="ECO:0007669"/>
    <property type="project" value="UniProtKB-ARBA"/>
</dbReference>
<sequence length="358" mass="39222">MTDLPIDDLNVACNETLIPPALLKRELPLSEAARQTVAHGRDVIRAILDGTDPRLFVVIGPCSIHDLKAAHEYAKRLKVLAEEVKDTLYLVMRVYFEKPRTTVGWKGLINDPYLDDSFKIEDGLRIARRLLLDLAEMGLPTASEALDPISPQYLQDLISWSAIGARTTESQTHREMASGLSSAVGFKNGTDGSLTVAINALQSVQSPHRFLGINQQGGVSIVTTKGNPYGHVVLRGGNGKPNYDSVSVAVCEQELRRAGIKPNIMIDCSHANSNKDPALQPLVMDNVANQIVEGNESIVALMVESHLGWGNQSIPQDLSQLKYGVSITDACIDWNSTENSLRSMHSKLQKVLPKRQRS</sequence>
<accession>A0A139SWI7</accession>
<dbReference type="EMBL" id="LSZO01000066">
    <property type="protein sequence ID" value="KXU38864.1"/>
    <property type="molecule type" value="Genomic_DNA"/>
</dbReference>
<dbReference type="Pfam" id="PF00793">
    <property type="entry name" value="DAHP_synth_1"/>
    <property type="match status" value="1"/>
</dbReference>
<protein>
    <recommendedName>
        <fullName evidence="8">Phospho-2-dehydro-3-deoxyheptonate aldolase</fullName>
        <ecNumber evidence="8">2.5.1.54</ecNumber>
    </recommendedName>
</protein>
<evidence type="ECO:0000313" key="11">
    <source>
        <dbReference type="Proteomes" id="UP000072660"/>
    </source>
</evidence>
<comment type="similarity">
    <text evidence="3 8">Belongs to the class-I DAHP synthase family.</text>
</comment>
<dbReference type="NCBIfam" id="TIGR00034">
    <property type="entry name" value="aroFGH"/>
    <property type="match status" value="1"/>
</dbReference>
<dbReference type="GO" id="GO:0003849">
    <property type="term" value="F:3-deoxy-7-phosphoheptulonate synthase activity"/>
    <property type="evidence" value="ECO:0007669"/>
    <property type="project" value="UniProtKB-EC"/>
</dbReference>
<evidence type="ECO:0000256" key="5">
    <source>
        <dbReference type="ARBA" id="ARBA00022679"/>
    </source>
</evidence>
<feature type="domain" description="DAHP synthetase I/KDSA" evidence="9">
    <location>
        <begin position="46"/>
        <end position="339"/>
    </location>
</feature>
<dbReference type="AlphaFoldDB" id="A0A139SWI7"/>
<dbReference type="GO" id="GO:0009423">
    <property type="term" value="P:chorismate biosynthetic process"/>
    <property type="evidence" value="ECO:0007669"/>
    <property type="project" value="UniProtKB-UniPathway"/>
</dbReference>
<dbReference type="PIRSF" id="PIRSF001361">
    <property type="entry name" value="DAHP_synthase"/>
    <property type="match status" value="1"/>
</dbReference>
<comment type="pathway">
    <text evidence="2 8">Metabolic intermediate biosynthesis; chorismate biosynthesis; chorismate from D-erythrose 4-phosphate and phosphoenolpyruvate: step 1/7.</text>
</comment>
<dbReference type="OrthoDB" id="9807331at2"/>
<evidence type="ECO:0000313" key="10">
    <source>
        <dbReference type="EMBL" id="KXU38864.1"/>
    </source>
</evidence>
<keyword evidence="11" id="KW-1185">Reference proteome</keyword>
<evidence type="ECO:0000256" key="3">
    <source>
        <dbReference type="ARBA" id="ARBA00007985"/>
    </source>
</evidence>